<reference evidence="3 4" key="1">
    <citation type="journal article" date="2019" name="Nat. Microbiol.">
        <title>Mediterranean grassland soil C-N compound turnover is dependent on rainfall and depth, and is mediated by genomically divergent microorganisms.</title>
        <authorList>
            <person name="Diamond S."/>
            <person name="Andeer P.F."/>
            <person name="Li Z."/>
            <person name="Crits-Christoph A."/>
            <person name="Burstein D."/>
            <person name="Anantharaman K."/>
            <person name="Lane K.R."/>
            <person name="Thomas B.C."/>
            <person name="Pan C."/>
            <person name="Northen T.R."/>
            <person name="Banfield J.F."/>
        </authorList>
    </citation>
    <scope>NUCLEOTIDE SEQUENCE [LARGE SCALE GENOMIC DNA]</scope>
    <source>
        <strain evidence="3">NP_3</strain>
    </source>
</reference>
<dbReference type="InterPro" id="IPR037165">
    <property type="entry name" value="AldOxase/xan_DH_Mopterin-bd_sf"/>
</dbReference>
<feature type="region of interest" description="Disordered" evidence="1">
    <location>
        <begin position="753"/>
        <end position="790"/>
    </location>
</feature>
<organism evidence="3 4">
    <name type="scientific">Candidatus Segetimicrobium genomatis</name>
    <dbReference type="NCBI Taxonomy" id="2569760"/>
    <lineage>
        <taxon>Bacteria</taxon>
        <taxon>Bacillati</taxon>
        <taxon>Candidatus Sysuimicrobiota</taxon>
        <taxon>Candidatus Sysuimicrobiia</taxon>
        <taxon>Candidatus Sysuimicrobiales</taxon>
        <taxon>Candidatus Segetimicrobiaceae</taxon>
        <taxon>Candidatus Segetimicrobium</taxon>
    </lineage>
</organism>
<dbReference type="InterPro" id="IPR046867">
    <property type="entry name" value="AldOxase/xan_DH_MoCoBD2"/>
</dbReference>
<dbReference type="Gene3D" id="3.90.1170.50">
    <property type="entry name" value="Aldehyde oxidase/xanthine dehydrogenase, a/b hammerhead"/>
    <property type="match status" value="1"/>
</dbReference>
<dbReference type="InterPro" id="IPR008274">
    <property type="entry name" value="AldOxase/xan_DH_MoCoBD1"/>
</dbReference>
<dbReference type="InterPro" id="IPR036856">
    <property type="entry name" value="Ald_Oxase/Xan_DH_a/b_sf"/>
</dbReference>
<dbReference type="Pfam" id="PF20256">
    <property type="entry name" value="MoCoBD_2"/>
    <property type="match status" value="1"/>
</dbReference>
<dbReference type="SUPFAM" id="SSF56003">
    <property type="entry name" value="Molybdenum cofactor-binding domain"/>
    <property type="match status" value="1"/>
</dbReference>
<accession>A0A537KBY4</accession>
<evidence type="ECO:0000256" key="1">
    <source>
        <dbReference type="SAM" id="MobiDB-lite"/>
    </source>
</evidence>
<name>A0A537KBY4_9BACT</name>
<dbReference type="InterPro" id="IPR016208">
    <property type="entry name" value="Ald_Oxase/xanthine_DH-like"/>
</dbReference>
<dbReference type="Proteomes" id="UP000318509">
    <property type="component" value="Unassembled WGS sequence"/>
</dbReference>
<evidence type="ECO:0000313" key="3">
    <source>
        <dbReference type="EMBL" id="TMI93285.1"/>
    </source>
</evidence>
<protein>
    <submittedName>
        <fullName evidence="3">Aldehyde oxidase</fullName>
    </submittedName>
</protein>
<dbReference type="SMART" id="SM01008">
    <property type="entry name" value="Ald_Xan_dh_C"/>
    <property type="match status" value="1"/>
</dbReference>
<dbReference type="Pfam" id="PF02738">
    <property type="entry name" value="MoCoBD_1"/>
    <property type="match status" value="1"/>
</dbReference>
<dbReference type="PANTHER" id="PTHR11908">
    <property type="entry name" value="XANTHINE DEHYDROGENASE"/>
    <property type="match status" value="1"/>
</dbReference>
<dbReference type="AlphaFoldDB" id="A0A537KBY4"/>
<dbReference type="PANTHER" id="PTHR11908:SF157">
    <property type="entry name" value="XANTHINE DEHYDROGENASE SUBUNIT D-RELATED"/>
    <property type="match status" value="1"/>
</dbReference>
<feature type="domain" description="Aldehyde oxidase/xanthine dehydrogenase a/b hammerhead" evidence="2">
    <location>
        <begin position="1"/>
        <end position="93"/>
    </location>
</feature>
<dbReference type="Gene3D" id="3.30.365.10">
    <property type="entry name" value="Aldehyde oxidase/xanthine dehydrogenase, molybdopterin binding domain"/>
    <property type="match status" value="4"/>
</dbReference>
<proteinExistence type="predicted"/>
<comment type="caution">
    <text evidence="3">The sequence shown here is derived from an EMBL/GenBank/DDBJ whole genome shotgun (WGS) entry which is preliminary data.</text>
</comment>
<dbReference type="InterPro" id="IPR000674">
    <property type="entry name" value="Ald_Oxase/Xan_DH_a/b"/>
</dbReference>
<feature type="region of interest" description="Disordered" evidence="1">
    <location>
        <begin position="802"/>
        <end position="827"/>
    </location>
</feature>
<dbReference type="SUPFAM" id="SSF54665">
    <property type="entry name" value="CO dehydrogenase molybdoprotein N-domain-like"/>
    <property type="match status" value="1"/>
</dbReference>
<dbReference type="GO" id="GO:0016491">
    <property type="term" value="F:oxidoreductase activity"/>
    <property type="evidence" value="ECO:0007669"/>
    <property type="project" value="InterPro"/>
</dbReference>
<dbReference type="GO" id="GO:0005506">
    <property type="term" value="F:iron ion binding"/>
    <property type="evidence" value="ECO:0007669"/>
    <property type="project" value="InterPro"/>
</dbReference>
<sequence length="827" mass="88505">MLFGKLLRSHLPHARITRLDVARARALPGVLAVITGRDLPTKFGIMPSSQDEEALCLDKVRYVGDPLAAVAAVDEETAERACEAIEVEYEPLKPVMSIEEAIAEAEVRVQEYGDGPALNVHKNVSLEFGDLERGFAEADHIREDAFFFQGNTHLPMEQHSAVAQVEAGGRLVLWTASQTPHYVHRALAKVLDLPMGRIRVIATPVGGGFGGKSDPFSHEVCAAKLAMIAGRPVKITLTREEVFYAHRGRHPVLMWIRTGVRRDGRITACHFKTFLDGGGYGSYGIASTYYTGALQTVTYKIPAYKFEGTRLWTNKPPCGPKRGHGTPQPRFGIEIQMDKLAEDLGLDPVAIRLANATDPFTRTVNHLRITSNGLRECIERVVAASGFHEKHGRLPAGRGVGLAISTYLSGAGLPIYWNEMPHSEVQIRVDRGGGVMVYCGAIDIGQGSDSVLAGIIAEVLGLDPHEISLVTADTDLTPIDLGSYSSRVTFMAGNAALAAARKMRDLLLAAVSEKLEVESDDLAVGDHRIYSRAVPEQGVSFPEAAACAEAMFGTLTTVGSYTPPKLSGAYKGSGVGPSPAYSFSAAVVEVRVDESTGDVAVERVWIAHDIGRAINETLVIGQIEGSVYMALGEALMEEQIFRKGLHKIPSMLEYKSPTFLEMPPVETILVNTDDPEGPFGAKEAGQGPLLPVIPAVANAVYDAVGVRIDEIPISPDKVLAALEQKRKGGAGRAGPRGIPEFRFRDPIKVAPPAGWDMPWRQAPNTGPAGLPIAGGAQGLPPNLHTGTGLSDARAYGVKPIEARSGAKVSQDVPCGARPAGPEEPGNL</sequence>
<evidence type="ECO:0000259" key="2">
    <source>
        <dbReference type="SMART" id="SM01008"/>
    </source>
</evidence>
<evidence type="ECO:0000313" key="4">
    <source>
        <dbReference type="Proteomes" id="UP000318509"/>
    </source>
</evidence>
<dbReference type="EMBL" id="VBAK01000032">
    <property type="protein sequence ID" value="TMI93285.1"/>
    <property type="molecule type" value="Genomic_DNA"/>
</dbReference>
<gene>
    <name evidence="3" type="ORF">E6H00_01485</name>
</gene>
<dbReference type="Pfam" id="PF01315">
    <property type="entry name" value="Ald_Xan_dh_C"/>
    <property type="match status" value="1"/>
</dbReference>